<proteinExistence type="predicted"/>
<evidence type="ECO:0000313" key="2">
    <source>
        <dbReference type="Proteomes" id="UP000249590"/>
    </source>
</evidence>
<protein>
    <submittedName>
        <fullName evidence="1">Uncharacterized protein</fullName>
    </submittedName>
</protein>
<dbReference type="EMBL" id="QHHQ01000005">
    <property type="protein sequence ID" value="RAH99210.1"/>
    <property type="molecule type" value="Genomic_DNA"/>
</dbReference>
<sequence length="114" mass="12280">MNAAATEREMMDEADRAWLLAEPLVRDASKALARHLNVPHVQAMTLLAEVVLGCMQALDSEAAQRLIDAIARQVLAAGSDPPAFRRALADKEAALEELHHLFVLSMLPAEGAGN</sequence>
<gene>
    <name evidence="1" type="ORF">DLJ53_21945</name>
</gene>
<dbReference type="Proteomes" id="UP000249590">
    <property type="component" value="Unassembled WGS sequence"/>
</dbReference>
<dbReference type="RefSeq" id="WP_111349283.1">
    <property type="nucleotide sequence ID" value="NZ_QHHQ01000005.1"/>
</dbReference>
<evidence type="ECO:0000313" key="1">
    <source>
        <dbReference type="EMBL" id="RAH99210.1"/>
    </source>
</evidence>
<accession>A0A8B2NKX9</accession>
<reference evidence="1 2" key="1">
    <citation type="submission" date="2018-05" db="EMBL/GenBank/DDBJ databases">
        <title>Acuticoccus sediminis sp. nov., isolated from deep-sea sediment of Indian Ocean.</title>
        <authorList>
            <person name="Liu X."/>
            <person name="Lai Q."/>
            <person name="Du Y."/>
            <person name="Sun F."/>
            <person name="Zhang X."/>
            <person name="Wang S."/>
            <person name="Shao Z."/>
        </authorList>
    </citation>
    <scope>NUCLEOTIDE SEQUENCE [LARGE SCALE GENOMIC DNA]</scope>
    <source>
        <strain evidence="1 2">PTG4-2</strain>
    </source>
</reference>
<name>A0A8B2NKX9_9HYPH</name>
<keyword evidence="2" id="KW-1185">Reference proteome</keyword>
<comment type="caution">
    <text evidence="1">The sequence shown here is derived from an EMBL/GenBank/DDBJ whole genome shotgun (WGS) entry which is preliminary data.</text>
</comment>
<dbReference type="AlphaFoldDB" id="A0A8B2NKX9"/>
<organism evidence="1 2">
    <name type="scientific">Acuticoccus sediminis</name>
    <dbReference type="NCBI Taxonomy" id="2184697"/>
    <lineage>
        <taxon>Bacteria</taxon>
        <taxon>Pseudomonadati</taxon>
        <taxon>Pseudomonadota</taxon>
        <taxon>Alphaproteobacteria</taxon>
        <taxon>Hyphomicrobiales</taxon>
        <taxon>Amorphaceae</taxon>
        <taxon>Acuticoccus</taxon>
    </lineage>
</organism>